<protein>
    <submittedName>
        <fullName evidence="2">Uncharacterized protein</fullName>
    </submittedName>
</protein>
<gene>
    <name evidence="2" type="ORF">GII30_21245</name>
</gene>
<proteinExistence type="predicted"/>
<reference evidence="2" key="1">
    <citation type="journal article" date="2021" name="Nat. Microbiol.">
        <title>Cocultivation of an ultrasmall environmental parasitic bacterium with lytic ability against bacteria associated with wastewater foams.</title>
        <authorList>
            <person name="Batinovic S."/>
            <person name="Rose J.J.A."/>
            <person name="Ratcliffe J."/>
            <person name="Seviour R.J."/>
            <person name="Petrovski S."/>
        </authorList>
    </citation>
    <scope>NUCLEOTIDE SEQUENCE</scope>
    <source>
        <strain evidence="2">CON44</strain>
    </source>
</reference>
<accession>A0A857LSR5</accession>
<dbReference type="RefSeq" id="WP_005193342.1">
    <property type="nucleotide sequence ID" value="NZ_CP045804.1"/>
</dbReference>
<dbReference type="EMBL" id="CP045810">
    <property type="protein sequence ID" value="QHN41350.1"/>
    <property type="molecule type" value="Genomic_DNA"/>
</dbReference>
<dbReference type="AlphaFoldDB" id="A0A857LSR5"/>
<evidence type="ECO:0000256" key="1">
    <source>
        <dbReference type="SAM" id="MobiDB-lite"/>
    </source>
</evidence>
<feature type="region of interest" description="Disordered" evidence="1">
    <location>
        <begin position="28"/>
        <end position="58"/>
    </location>
</feature>
<organism evidence="2">
    <name type="scientific">Gordonia amarae</name>
    <dbReference type="NCBI Taxonomy" id="36821"/>
    <lineage>
        <taxon>Bacteria</taxon>
        <taxon>Bacillati</taxon>
        <taxon>Actinomycetota</taxon>
        <taxon>Actinomycetes</taxon>
        <taxon>Mycobacteriales</taxon>
        <taxon>Gordoniaceae</taxon>
        <taxon>Gordonia</taxon>
    </lineage>
</organism>
<name>A0A857LSR5_9ACTN</name>
<sequence>MNDRYGHLVAHADTGIGADEYRGPARFTRATEKTVPPASTAKHQTEGNEPTAMKEQIR</sequence>
<evidence type="ECO:0000313" key="2">
    <source>
        <dbReference type="EMBL" id="QHN41350.1"/>
    </source>
</evidence>